<dbReference type="InterPro" id="IPR000626">
    <property type="entry name" value="Ubiquitin-like_dom"/>
</dbReference>
<proteinExistence type="predicted"/>
<dbReference type="CDD" id="cd11660">
    <property type="entry name" value="SANT_TRF"/>
    <property type="match status" value="1"/>
</dbReference>
<dbReference type="Gene3D" id="1.10.246.220">
    <property type="match status" value="1"/>
</dbReference>
<feature type="compositionally biased region" description="Polar residues" evidence="4">
    <location>
        <begin position="351"/>
        <end position="361"/>
    </location>
</feature>
<dbReference type="PANTHER" id="PTHR21717:SF78">
    <property type="entry name" value="TELOMERE REPEAT-BINDING PROTEIN 4-LIKE"/>
    <property type="match status" value="1"/>
</dbReference>
<gene>
    <name evidence="8" type="ORF">LIER_09430</name>
</gene>
<keyword evidence="2" id="KW-0238">DNA-binding</keyword>
<dbReference type="EMBL" id="BAABME010001605">
    <property type="protein sequence ID" value="GAA0150502.1"/>
    <property type="molecule type" value="Genomic_DNA"/>
</dbReference>
<dbReference type="InterPro" id="IPR001005">
    <property type="entry name" value="SANT/Myb"/>
</dbReference>
<dbReference type="SMART" id="SM00717">
    <property type="entry name" value="SANT"/>
    <property type="match status" value="1"/>
</dbReference>
<dbReference type="GO" id="GO:0005634">
    <property type="term" value="C:nucleus"/>
    <property type="evidence" value="ECO:0007669"/>
    <property type="project" value="UniProtKB-SubCell"/>
</dbReference>
<accession>A0AAV3PFJ6</accession>
<dbReference type="Proteomes" id="UP001454036">
    <property type="component" value="Unassembled WGS sequence"/>
</dbReference>
<reference evidence="8 9" key="1">
    <citation type="submission" date="2024-01" db="EMBL/GenBank/DDBJ databases">
        <title>The complete chloroplast genome sequence of Lithospermum erythrorhizon: insights into the phylogenetic relationship among Boraginaceae species and the maternal lineages of purple gromwells.</title>
        <authorList>
            <person name="Okada T."/>
            <person name="Watanabe K."/>
        </authorList>
    </citation>
    <scope>NUCLEOTIDE SEQUENCE [LARGE SCALE GENOMIC DNA]</scope>
</reference>
<evidence type="ECO:0000256" key="3">
    <source>
        <dbReference type="ARBA" id="ARBA00023242"/>
    </source>
</evidence>
<keyword evidence="9" id="KW-1185">Reference proteome</keyword>
<evidence type="ECO:0000256" key="2">
    <source>
        <dbReference type="ARBA" id="ARBA00023125"/>
    </source>
</evidence>
<dbReference type="PROSITE" id="PS50053">
    <property type="entry name" value="UBIQUITIN_2"/>
    <property type="match status" value="1"/>
</dbReference>
<evidence type="ECO:0000259" key="7">
    <source>
        <dbReference type="PROSITE" id="PS51294"/>
    </source>
</evidence>
<comment type="caution">
    <text evidence="8">The sequence shown here is derived from an EMBL/GenBank/DDBJ whole genome shotgun (WGS) entry which is preliminary data.</text>
</comment>
<dbReference type="InterPro" id="IPR057625">
    <property type="entry name" value="TPR1-6-like_ubiquitin"/>
</dbReference>
<organism evidence="8 9">
    <name type="scientific">Lithospermum erythrorhizon</name>
    <name type="common">Purple gromwell</name>
    <name type="synonym">Lithospermum officinale var. erythrorhizon</name>
    <dbReference type="NCBI Taxonomy" id="34254"/>
    <lineage>
        <taxon>Eukaryota</taxon>
        <taxon>Viridiplantae</taxon>
        <taxon>Streptophyta</taxon>
        <taxon>Embryophyta</taxon>
        <taxon>Tracheophyta</taxon>
        <taxon>Spermatophyta</taxon>
        <taxon>Magnoliopsida</taxon>
        <taxon>eudicotyledons</taxon>
        <taxon>Gunneridae</taxon>
        <taxon>Pentapetalae</taxon>
        <taxon>asterids</taxon>
        <taxon>lamiids</taxon>
        <taxon>Boraginales</taxon>
        <taxon>Boraginaceae</taxon>
        <taxon>Boraginoideae</taxon>
        <taxon>Lithospermeae</taxon>
        <taxon>Lithospermum</taxon>
    </lineage>
</organism>
<dbReference type="PROSITE" id="PS51294">
    <property type="entry name" value="HTH_MYB"/>
    <property type="match status" value="1"/>
</dbReference>
<dbReference type="SUPFAM" id="SSF46689">
    <property type="entry name" value="Homeodomain-like"/>
    <property type="match status" value="1"/>
</dbReference>
<feature type="domain" description="HTH myb-type" evidence="7">
    <location>
        <begin position="586"/>
        <end position="645"/>
    </location>
</feature>
<evidence type="ECO:0000256" key="4">
    <source>
        <dbReference type="SAM" id="MobiDB-lite"/>
    </source>
</evidence>
<feature type="region of interest" description="Disordered" evidence="4">
    <location>
        <begin position="351"/>
        <end position="392"/>
    </location>
</feature>
<feature type="region of interest" description="Disordered" evidence="4">
    <location>
        <begin position="1"/>
        <end position="30"/>
    </location>
</feature>
<sequence length="699" mass="77271">MPLKKRLDYGFGGYQSPTIPKGPRSVRRRRSCKRLGEDSQICAFELLAAVAGKLLQESESSASSNAEGRGPFDIHRDDVKCEQFEGDKAFGSKVLDRGSCIGSAFTQDPAQADSSKSTVEETLDTRIDSVLDPMSLVTDPDVTKDVNLDLKLEICTSNRASRDIFDNVKGRSDDESLCDGKINNGADGQVDNGKKLAGDFIAANLGCINNQIKNRVNKNVLRNSGSSVQLKVPFYRNPVSCASFAKHRNNVKLGIVRDDDEKSFRCNSSKIKAYRPQSRLGYKRIRKILTSKYWKAGPKLKDSEFSYSYDGMKPFYQSRKSLSPRERYLRDTHSKRRKLCDHSFVVPFGQEASSESISNSPEKGVKGGNNGSATISHRGVQRSPSGKGLQKSRASNVKLSIKSFKVPELYIEVPETATVGALKRTVMEAVTAILRDGLRVGVVLQGKKVRDDNRTLQQAGLSERSNLDTLGFTLEPSFNQVPPVSPKKPSTLGLLGDERRLTRSPVTPILELALPTPGIPKDPPVVQLEKPVEEKVELGLSPSIAADSFTAPAVANSKALVPITSMNAVALSPIPSNQKSKRSELSHRRIRRPFSVGEVEALVEAVETLGTGRWRDVKIRSFDNADHRTYVDLKDKWKTLVHTASISPQQRRGEPVPQELLDRVLCAHTYWLQHQFKQSGKHHIDSQRILEGQVERVGA</sequence>
<dbReference type="PROSITE" id="PS50090">
    <property type="entry name" value="MYB_LIKE"/>
    <property type="match status" value="1"/>
</dbReference>
<protein>
    <submittedName>
        <fullName evidence="8">Uncharacterized protein</fullName>
    </submittedName>
</protein>
<evidence type="ECO:0000259" key="5">
    <source>
        <dbReference type="PROSITE" id="PS50053"/>
    </source>
</evidence>
<dbReference type="InterPro" id="IPR009057">
    <property type="entry name" value="Homeodomain-like_sf"/>
</dbReference>
<keyword evidence="3" id="KW-0539">Nucleus</keyword>
<feature type="domain" description="Ubiquitin-like" evidence="5">
    <location>
        <begin position="397"/>
        <end position="467"/>
    </location>
</feature>
<name>A0AAV3PFJ6_LITER</name>
<evidence type="ECO:0000259" key="6">
    <source>
        <dbReference type="PROSITE" id="PS50090"/>
    </source>
</evidence>
<evidence type="ECO:0000313" key="8">
    <source>
        <dbReference type="EMBL" id="GAA0150502.1"/>
    </source>
</evidence>
<comment type="subcellular location">
    <subcellularLocation>
        <location evidence="1">Nucleus</location>
    </subcellularLocation>
</comment>
<dbReference type="AlphaFoldDB" id="A0AAV3PFJ6"/>
<evidence type="ECO:0000313" key="9">
    <source>
        <dbReference type="Proteomes" id="UP001454036"/>
    </source>
</evidence>
<dbReference type="Pfam" id="PF23603">
    <property type="entry name" value="Ubiquitin_TPR1"/>
    <property type="match status" value="1"/>
</dbReference>
<dbReference type="InterPro" id="IPR017930">
    <property type="entry name" value="Myb_dom"/>
</dbReference>
<feature type="domain" description="Myb-like" evidence="6">
    <location>
        <begin position="586"/>
        <end position="641"/>
    </location>
</feature>
<dbReference type="SUPFAM" id="SSF54236">
    <property type="entry name" value="Ubiquitin-like"/>
    <property type="match status" value="1"/>
</dbReference>
<evidence type="ECO:0000256" key="1">
    <source>
        <dbReference type="ARBA" id="ARBA00004123"/>
    </source>
</evidence>
<dbReference type="InterPro" id="IPR031105">
    <property type="entry name" value="TRP_plant"/>
</dbReference>
<dbReference type="GO" id="GO:0042162">
    <property type="term" value="F:telomeric DNA binding"/>
    <property type="evidence" value="ECO:0007669"/>
    <property type="project" value="UniProtKB-ARBA"/>
</dbReference>
<dbReference type="PANTHER" id="PTHR21717">
    <property type="entry name" value="TELOMERIC REPEAT BINDING PROTEIN"/>
    <property type="match status" value="1"/>
</dbReference>
<dbReference type="InterPro" id="IPR029071">
    <property type="entry name" value="Ubiquitin-like_domsf"/>
</dbReference>